<feature type="transmembrane region" description="Helical" evidence="1">
    <location>
        <begin position="201"/>
        <end position="221"/>
    </location>
</feature>
<dbReference type="AlphaFoldDB" id="A0A9P7S3Q8"/>
<organism evidence="2 3">
    <name type="scientific">Marasmius oreades</name>
    <name type="common">fairy-ring Marasmius</name>
    <dbReference type="NCBI Taxonomy" id="181124"/>
    <lineage>
        <taxon>Eukaryota</taxon>
        <taxon>Fungi</taxon>
        <taxon>Dikarya</taxon>
        <taxon>Basidiomycota</taxon>
        <taxon>Agaricomycotina</taxon>
        <taxon>Agaricomycetes</taxon>
        <taxon>Agaricomycetidae</taxon>
        <taxon>Agaricales</taxon>
        <taxon>Marasmiineae</taxon>
        <taxon>Marasmiaceae</taxon>
        <taxon>Marasmius</taxon>
    </lineage>
</organism>
<feature type="transmembrane region" description="Helical" evidence="1">
    <location>
        <begin position="228"/>
        <end position="250"/>
    </location>
</feature>
<dbReference type="EMBL" id="CM032184">
    <property type="protein sequence ID" value="KAG7093988.1"/>
    <property type="molecule type" value="Genomic_DNA"/>
</dbReference>
<protein>
    <submittedName>
        <fullName evidence="2">Uncharacterized protein</fullName>
    </submittedName>
</protein>
<keyword evidence="1" id="KW-1133">Transmembrane helix</keyword>
<feature type="transmembrane region" description="Helical" evidence="1">
    <location>
        <begin position="114"/>
        <end position="134"/>
    </location>
</feature>
<sequence>MNAHLAAAVLGFSLTFIDAYFTRQGERDFWKSPSKAIHSPVHWLYILSRYLVLVIQICNIVIATIWKYNYTAIPHNICFVHLIFKICVLLFSLLILDTILMLRVYALYNKSQEMASFLGLILLLKSTTAVWGLARLLPNATSSVHFNYICIAAVKLHEEPGLALFVLGEMAIHCALCWLTLTKTWSFKDLWPHPPTLASVLNRDALSVFAAICGILAAYTFGTYRRGVAVIFAFPILISITSCAGCRLILHLNSLGGRETSTDPENMTFTAIDATITWDTGTHHFRT</sequence>
<evidence type="ECO:0000313" key="3">
    <source>
        <dbReference type="Proteomes" id="UP001049176"/>
    </source>
</evidence>
<accession>A0A9P7S3Q8</accession>
<comment type="caution">
    <text evidence="2">The sequence shown here is derived from an EMBL/GenBank/DDBJ whole genome shotgun (WGS) entry which is preliminary data.</text>
</comment>
<dbReference type="Proteomes" id="UP001049176">
    <property type="component" value="Chromosome 4"/>
</dbReference>
<keyword evidence="3" id="KW-1185">Reference proteome</keyword>
<dbReference type="KEGG" id="more:E1B28_007618"/>
<reference evidence="2" key="1">
    <citation type="journal article" date="2021" name="Genome Biol. Evol.">
        <title>The assembled and annotated genome of the fairy-ring fungus Marasmius oreades.</title>
        <authorList>
            <person name="Hiltunen M."/>
            <person name="Ament-Velasquez S.L."/>
            <person name="Johannesson H."/>
        </authorList>
    </citation>
    <scope>NUCLEOTIDE SEQUENCE</scope>
    <source>
        <strain evidence="2">03SP1</strain>
    </source>
</reference>
<dbReference type="OrthoDB" id="3020506at2759"/>
<name>A0A9P7S3Q8_9AGAR</name>
<keyword evidence="1" id="KW-0472">Membrane</keyword>
<dbReference type="RefSeq" id="XP_043010458.1">
    <property type="nucleotide sequence ID" value="XM_043152372.1"/>
</dbReference>
<gene>
    <name evidence="2" type="ORF">E1B28_007618</name>
</gene>
<evidence type="ECO:0000256" key="1">
    <source>
        <dbReference type="SAM" id="Phobius"/>
    </source>
</evidence>
<evidence type="ECO:0000313" key="2">
    <source>
        <dbReference type="EMBL" id="KAG7093988.1"/>
    </source>
</evidence>
<feature type="transmembrane region" description="Helical" evidence="1">
    <location>
        <begin position="43"/>
        <end position="66"/>
    </location>
</feature>
<feature type="transmembrane region" description="Helical" evidence="1">
    <location>
        <begin position="78"/>
        <end position="102"/>
    </location>
</feature>
<keyword evidence="1" id="KW-0812">Transmembrane</keyword>
<dbReference type="GeneID" id="66076694"/>
<proteinExistence type="predicted"/>